<dbReference type="AlphaFoldDB" id="A0A2W5TW88"/>
<reference evidence="1 2" key="1">
    <citation type="submission" date="2017-08" db="EMBL/GenBank/DDBJ databases">
        <title>Infants hospitalized years apart are colonized by the same room-sourced microbial strains.</title>
        <authorList>
            <person name="Brooks B."/>
            <person name="Olm M.R."/>
            <person name="Firek B.A."/>
            <person name="Baker R."/>
            <person name="Thomas B.C."/>
            <person name="Morowitz M.J."/>
            <person name="Banfield J.F."/>
        </authorList>
    </citation>
    <scope>NUCLEOTIDE SEQUENCE [LARGE SCALE GENOMIC DNA]</scope>
    <source>
        <strain evidence="1">S2_003_000_R2_11</strain>
    </source>
</reference>
<dbReference type="EMBL" id="QFQS01000010">
    <property type="protein sequence ID" value="PZQ95033.1"/>
    <property type="molecule type" value="Genomic_DNA"/>
</dbReference>
<evidence type="ECO:0000313" key="2">
    <source>
        <dbReference type="Proteomes" id="UP000248975"/>
    </source>
</evidence>
<proteinExistence type="predicted"/>
<sequence>MPNFAAIKANARRAVHAAFAYSATYQDSSLDAAVDITVRWHNRLVLLGDFQDSGYSNVVDGIERIIFNLEELATVKIMVGGVESEGLTPRKNAVIKITDVGFEGTELILEAREPKVGPIEEKWQVIRGDV</sequence>
<protein>
    <submittedName>
        <fullName evidence="1">Uncharacterized protein</fullName>
    </submittedName>
</protein>
<comment type="caution">
    <text evidence="1">The sequence shown here is derived from an EMBL/GenBank/DDBJ whole genome shotgun (WGS) entry which is preliminary data.</text>
</comment>
<accession>A0A2W5TW88</accession>
<name>A0A2W5TW88_CERSP</name>
<gene>
    <name evidence="1" type="ORF">DI533_20450</name>
</gene>
<organism evidence="1 2">
    <name type="scientific">Cereibacter sphaeroides</name>
    <name type="common">Rhodobacter sphaeroides</name>
    <dbReference type="NCBI Taxonomy" id="1063"/>
    <lineage>
        <taxon>Bacteria</taxon>
        <taxon>Pseudomonadati</taxon>
        <taxon>Pseudomonadota</taxon>
        <taxon>Alphaproteobacteria</taxon>
        <taxon>Rhodobacterales</taxon>
        <taxon>Paracoccaceae</taxon>
        <taxon>Cereibacter</taxon>
    </lineage>
</organism>
<evidence type="ECO:0000313" key="1">
    <source>
        <dbReference type="EMBL" id="PZQ95033.1"/>
    </source>
</evidence>
<dbReference type="Proteomes" id="UP000248975">
    <property type="component" value="Unassembled WGS sequence"/>
</dbReference>